<dbReference type="Gene3D" id="1.20.140.10">
    <property type="entry name" value="Butyryl-CoA Dehydrogenase, subunit A, domain 3"/>
    <property type="match status" value="1"/>
</dbReference>
<evidence type="ECO:0000256" key="7">
    <source>
        <dbReference type="ARBA" id="ARBA00058683"/>
    </source>
</evidence>
<keyword evidence="11" id="KW-1133">Transmembrane helix</keyword>
<comment type="caution">
    <text evidence="16">The sequence shown here is derived from an EMBL/GenBank/DDBJ whole genome shotgun (WGS) entry which is preliminary data.</text>
</comment>
<evidence type="ECO:0000256" key="10">
    <source>
        <dbReference type="RuleBase" id="RU362125"/>
    </source>
</evidence>
<comment type="catalytic activity">
    <reaction evidence="6">
        <text>3-(methylsulfanyl)propanoyl-CoA + oxidized [electron-transfer flavoprotein] + H(+) = 3-(methylsulfanyl)acryloyl-CoA + reduced [electron-transfer flavoprotein]</text>
        <dbReference type="Rhea" id="RHEA:52612"/>
        <dbReference type="Rhea" id="RHEA-COMP:10685"/>
        <dbReference type="Rhea" id="RHEA-COMP:10686"/>
        <dbReference type="ChEBI" id="CHEBI:15378"/>
        <dbReference type="ChEBI" id="CHEBI:57692"/>
        <dbReference type="ChEBI" id="CHEBI:58307"/>
        <dbReference type="ChEBI" id="CHEBI:82815"/>
        <dbReference type="ChEBI" id="CHEBI:84994"/>
        <dbReference type="EC" id="1.3.99.41"/>
    </reaction>
    <physiologicalReaction direction="left-to-right" evidence="6">
        <dbReference type="Rhea" id="RHEA:52613"/>
    </physiologicalReaction>
</comment>
<dbReference type="InterPro" id="IPR046373">
    <property type="entry name" value="Acyl-CoA_Oxase/DH_mid-dom_sf"/>
</dbReference>
<protein>
    <recommendedName>
        <fullName evidence="9">3-methylmercaptopropionyl-CoA dehydrogenase</fullName>
        <ecNumber evidence="8">1.3.99.41</ecNumber>
    </recommendedName>
</protein>
<dbReference type="RefSeq" id="WP_184040300.1">
    <property type="nucleotide sequence ID" value="NZ_JACHHY010000017.1"/>
</dbReference>
<dbReference type="Proteomes" id="UP000575898">
    <property type="component" value="Unassembled WGS sequence"/>
</dbReference>
<dbReference type="PANTHER" id="PTHR42803:SF1">
    <property type="entry name" value="BROAD-SPECIFICITY LINEAR ACYL-COA DEHYDROGENASE FADE5"/>
    <property type="match status" value="1"/>
</dbReference>
<dbReference type="Gene3D" id="2.40.110.10">
    <property type="entry name" value="Butyryl-CoA Dehydrogenase, subunit A, domain 2"/>
    <property type="match status" value="1"/>
</dbReference>
<dbReference type="EMBL" id="JACHHY010000017">
    <property type="protein sequence ID" value="MBB5019433.1"/>
    <property type="molecule type" value="Genomic_DNA"/>
</dbReference>
<keyword evidence="3 10" id="KW-0285">Flavoprotein</keyword>
<dbReference type="Pfam" id="PF02770">
    <property type="entry name" value="Acyl-CoA_dh_M"/>
    <property type="match status" value="1"/>
</dbReference>
<dbReference type="InterPro" id="IPR006091">
    <property type="entry name" value="Acyl-CoA_Oxase/DH_mid-dom"/>
</dbReference>
<dbReference type="FunFam" id="2.40.110.10:FF:000031">
    <property type="entry name" value="Acyl-CoA dehydrogenase, putative"/>
    <property type="match status" value="1"/>
</dbReference>
<feature type="domain" description="Acyl-CoA dehydrogenase/oxidase C-terminal" evidence="12">
    <location>
        <begin position="282"/>
        <end position="447"/>
    </location>
</feature>
<keyword evidence="11" id="KW-0812">Transmembrane</keyword>
<comment type="similarity">
    <text evidence="2 10">Belongs to the acyl-CoA dehydrogenase family.</text>
</comment>
<dbReference type="GO" id="GO:0050660">
    <property type="term" value="F:flavin adenine dinucleotide binding"/>
    <property type="evidence" value="ECO:0007669"/>
    <property type="project" value="InterPro"/>
</dbReference>
<feature type="domain" description="Acyl-CoA dehydrogenase/oxidase N-terminal" evidence="14">
    <location>
        <begin position="40"/>
        <end position="155"/>
    </location>
</feature>
<dbReference type="GO" id="GO:0016627">
    <property type="term" value="F:oxidoreductase activity, acting on the CH-CH group of donors"/>
    <property type="evidence" value="ECO:0007669"/>
    <property type="project" value="InterPro"/>
</dbReference>
<keyword evidence="5 10" id="KW-0560">Oxidoreductase</keyword>
<organism evidence="16 17">
    <name type="scientific">Chitinivorax tropicus</name>
    <dbReference type="NCBI Taxonomy" id="714531"/>
    <lineage>
        <taxon>Bacteria</taxon>
        <taxon>Pseudomonadati</taxon>
        <taxon>Pseudomonadota</taxon>
        <taxon>Betaproteobacteria</taxon>
        <taxon>Chitinivorax</taxon>
    </lineage>
</organism>
<dbReference type="Pfam" id="PF02771">
    <property type="entry name" value="Acyl-CoA_dh_N"/>
    <property type="match status" value="1"/>
</dbReference>
<evidence type="ECO:0000313" key="16">
    <source>
        <dbReference type="EMBL" id="MBB5019433.1"/>
    </source>
</evidence>
<dbReference type="InterPro" id="IPR036250">
    <property type="entry name" value="AcylCo_DH-like_C"/>
</dbReference>
<reference evidence="16 17" key="1">
    <citation type="submission" date="2020-08" db="EMBL/GenBank/DDBJ databases">
        <title>Genomic Encyclopedia of Type Strains, Phase IV (KMG-IV): sequencing the most valuable type-strain genomes for metagenomic binning, comparative biology and taxonomic classification.</title>
        <authorList>
            <person name="Goeker M."/>
        </authorList>
    </citation>
    <scope>NUCLEOTIDE SEQUENCE [LARGE SCALE GENOMIC DNA]</scope>
    <source>
        <strain evidence="16 17">DSM 27165</strain>
    </source>
</reference>
<dbReference type="PANTHER" id="PTHR42803">
    <property type="entry name" value="ACYL-COA DEHYDROGENASE"/>
    <property type="match status" value="1"/>
</dbReference>
<evidence type="ECO:0000256" key="1">
    <source>
        <dbReference type="ARBA" id="ARBA00001974"/>
    </source>
</evidence>
<name>A0A840MT33_9PROT</name>
<evidence type="ECO:0000256" key="11">
    <source>
        <dbReference type="SAM" id="Phobius"/>
    </source>
</evidence>
<dbReference type="InterPro" id="IPR009100">
    <property type="entry name" value="AcylCoA_DH/oxidase_NM_dom_sf"/>
</dbReference>
<evidence type="ECO:0000313" key="17">
    <source>
        <dbReference type="Proteomes" id="UP000575898"/>
    </source>
</evidence>
<accession>A0A840MT33</accession>
<evidence type="ECO:0000259" key="15">
    <source>
        <dbReference type="Pfam" id="PF12806"/>
    </source>
</evidence>
<dbReference type="InterPro" id="IPR037069">
    <property type="entry name" value="AcylCoA_DH/ox_N_sf"/>
</dbReference>
<dbReference type="InterPro" id="IPR025878">
    <property type="entry name" value="Acyl-CoA_dh-like_C_dom"/>
</dbReference>
<evidence type="ECO:0000259" key="13">
    <source>
        <dbReference type="Pfam" id="PF02770"/>
    </source>
</evidence>
<keyword evidence="4 10" id="KW-0274">FAD</keyword>
<proteinExistence type="inferred from homology"/>
<evidence type="ECO:0000256" key="4">
    <source>
        <dbReference type="ARBA" id="ARBA00022827"/>
    </source>
</evidence>
<comment type="cofactor">
    <cofactor evidence="1 10">
        <name>FAD</name>
        <dbReference type="ChEBI" id="CHEBI:57692"/>
    </cofactor>
</comment>
<feature type="domain" description="Acetyl-CoA dehydrogenase-like C-terminal" evidence="15">
    <location>
        <begin position="465"/>
        <end position="592"/>
    </location>
</feature>
<evidence type="ECO:0000259" key="12">
    <source>
        <dbReference type="Pfam" id="PF00441"/>
    </source>
</evidence>
<evidence type="ECO:0000256" key="6">
    <source>
        <dbReference type="ARBA" id="ARBA00051388"/>
    </source>
</evidence>
<dbReference type="InterPro" id="IPR052166">
    <property type="entry name" value="Diverse_Acyl-CoA_DH"/>
</dbReference>
<evidence type="ECO:0000259" key="14">
    <source>
        <dbReference type="Pfam" id="PF02771"/>
    </source>
</evidence>
<dbReference type="InterPro" id="IPR013786">
    <property type="entry name" value="AcylCoA_DH/ox_N"/>
</dbReference>
<keyword evidence="17" id="KW-1185">Reference proteome</keyword>
<evidence type="ECO:0000256" key="5">
    <source>
        <dbReference type="ARBA" id="ARBA00023002"/>
    </source>
</evidence>
<evidence type="ECO:0000256" key="8">
    <source>
        <dbReference type="ARBA" id="ARBA00066694"/>
    </source>
</evidence>
<evidence type="ECO:0000256" key="2">
    <source>
        <dbReference type="ARBA" id="ARBA00009347"/>
    </source>
</evidence>
<feature type="domain" description="Acyl-CoA oxidase/dehydrogenase middle" evidence="13">
    <location>
        <begin position="160"/>
        <end position="264"/>
    </location>
</feature>
<dbReference type="Gene3D" id="1.10.540.10">
    <property type="entry name" value="Acyl-CoA dehydrogenase/oxidase, N-terminal domain"/>
    <property type="match status" value="1"/>
</dbReference>
<dbReference type="Pfam" id="PF12806">
    <property type="entry name" value="Acyl-CoA_dh_C"/>
    <property type="match status" value="1"/>
</dbReference>
<dbReference type="InterPro" id="IPR009075">
    <property type="entry name" value="AcylCo_DH/oxidase_C"/>
</dbReference>
<dbReference type="AlphaFoldDB" id="A0A840MT33"/>
<comment type="function">
    <text evidence="7">Involved in the assimilation of dimethylsulphoniopropionate (DMSP), an important compound in the fixation of carbon in marine phytoplankton, by mediating the conversion of 3-(methylthio)propanoyl-CoA (MMPA-CoA) to 3-(methylthio)acryloyl-CoA (MTA-CoA).</text>
</comment>
<feature type="transmembrane region" description="Helical" evidence="11">
    <location>
        <begin position="515"/>
        <end position="536"/>
    </location>
</feature>
<gene>
    <name evidence="16" type="ORF">HNQ59_002735</name>
</gene>
<dbReference type="Pfam" id="PF00441">
    <property type="entry name" value="Acyl-CoA_dh_1"/>
    <property type="match status" value="1"/>
</dbReference>
<sequence length="596" mass="63807">MPYTAPIKDQQFVLQAIAGLEEVLALPGNEDTSVELVDAILEEANKFASAILAPLNKLGDKGHQLADGVVTTVEGFKEAYHQFRDAGWVGMRAPVEFGGQGLPALVTMATEEMWCASNLAFSLCPLLTLGAVEALDHHASDELKAIYLPKMSSGEWPGTMNLTEPQAGSDLAQVRSKAIPQADGSYLISGQKIFITWGEHDMADNIVHLVLARLPDAPAGVKGISLFVVPKFLVNADGSLGKRNDAYCVSIEHKLGIHGSPTCVMSYGDNGGAVGYLVGEANKGLAYMFTMMNHARLGVGVEGMAISERAYQKAVAYAKDRIQSRELGSDNSAPAAIIRHPDVRRMLMTMRAYIEGMRALTYFGGAALDKAAKHPDAAERQKNQYLINFLIPIIKGWNTEVANVVTSLGVQVHGGMGFIEETGAAQHMRDARITAIYEGTTGIHGMDLIGRKLASEKGLTCFTLLQEIDATLVALGQENDPTLAAIQRGVKQAALAAKESADFLLARFDQQPKQAAAGSVPFLMLMGVTLAGWLLAKSALIAKQQLAAGGADEAFCQNKLITARFFAEHIASQALAYGYEITQGAESTLALPDDQF</sequence>
<evidence type="ECO:0000256" key="3">
    <source>
        <dbReference type="ARBA" id="ARBA00022630"/>
    </source>
</evidence>
<keyword evidence="11" id="KW-0472">Membrane</keyword>
<dbReference type="SUPFAM" id="SSF47203">
    <property type="entry name" value="Acyl-CoA dehydrogenase C-terminal domain-like"/>
    <property type="match status" value="1"/>
</dbReference>
<dbReference type="SUPFAM" id="SSF56645">
    <property type="entry name" value="Acyl-CoA dehydrogenase NM domain-like"/>
    <property type="match status" value="1"/>
</dbReference>
<evidence type="ECO:0000256" key="9">
    <source>
        <dbReference type="ARBA" id="ARBA00069043"/>
    </source>
</evidence>
<dbReference type="EC" id="1.3.99.41" evidence="8"/>